<proteinExistence type="predicted"/>
<keyword evidence="3" id="KW-1185">Reference proteome</keyword>
<dbReference type="InterPro" id="IPR027417">
    <property type="entry name" value="P-loop_NTPase"/>
</dbReference>
<gene>
    <name evidence="2" type="ORF">NQV15_01385</name>
</gene>
<dbReference type="InterPro" id="IPR050625">
    <property type="entry name" value="ParA/MinD_ATPase"/>
</dbReference>
<accession>A0ABY5MAH2</accession>
<evidence type="ECO:0000313" key="3">
    <source>
        <dbReference type="Proteomes" id="UP001316184"/>
    </source>
</evidence>
<dbReference type="Proteomes" id="UP001316184">
    <property type="component" value="Chromosome"/>
</dbReference>
<dbReference type="PANTHER" id="PTHR43384:SF11">
    <property type="entry name" value="SEPTUM SITE DETERMINING PROTEIN"/>
    <property type="match status" value="1"/>
</dbReference>
<protein>
    <recommendedName>
        <fullName evidence="1">Rv3660c-like CheY-like N-terminal domain-containing protein</fullName>
    </recommendedName>
</protein>
<feature type="domain" description="Rv3660c-like CheY-like N-terminal" evidence="1">
    <location>
        <begin position="11"/>
        <end position="111"/>
    </location>
</feature>
<dbReference type="InterPro" id="IPR059050">
    <property type="entry name" value="Rv3660c_N"/>
</dbReference>
<dbReference type="InterPro" id="IPR022521">
    <property type="entry name" value="Rv3660c"/>
</dbReference>
<name>A0ABY5MAH2_9ACTN</name>
<dbReference type="RefSeq" id="WP_232403152.1">
    <property type="nucleotide sequence ID" value="NZ_CP102173.1"/>
</dbReference>
<sequence length="345" mass="35993">MTDAPAPLIATTDERLVDDGMRWCAAVGATPQLAHDLTGVRRAWRTAAAVVVGEDLVEEIARAALPRREHVLVVAHDPDRWWPTAVALGATAVCRAGDEDRAVELLSAALDGTGEACVVSVVGGAGGAGASTLTAALGLAARRRHLRPLVVDADPLGGGLDLVLGAERAEGVRWEDFGATRGRLDAASLADVLPARDGVSHLAWAREGPRRLPQSWSAVLSAAVRAYDLVAVDVPRHLDDAGIEIIGRSVLTLVVVPEEIAAVAAARHLLAAVRRGAPAVGLVSVRRPSGIGPTAVADALELPVLARVRPDRRVRGAVDRGHGPRRSRSLRRVAGTVLDALGLEP</sequence>
<dbReference type="SUPFAM" id="SSF52540">
    <property type="entry name" value="P-loop containing nucleoside triphosphate hydrolases"/>
    <property type="match status" value="1"/>
</dbReference>
<dbReference type="Pfam" id="PF26563">
    <property type="entry name" value="Rv3660c_N"/>
    <property type="match status" value="1"/>
</dbReference>
<dbReference type="PANTHER" id="PTHR43384">
    <property type="entry name" value="SEPTUM SITE-DETERMINING PROTEIN MIND HOMOLOG, CHLOROPLASTIC-RELATED"/>
    <property type="match status" value="1"/>
</dbReference>
<evidence type="ECO:0000259" key="1">
    <source>
        <dbReference type="Pfam" id="PF26563"/>
    </source>
</evidence>
<dbReference type="Gene3D" id="3.40.50.300">
    <property type="entry name" value="P-loop containing nucleotide triphosphate hydrolases"/>
    <property type="match status" value="1"/>
</dbReference>
<dbReference type="EMBL" id="CP102173">
    <property type="protein sequence ID" value="UUP13990.1"/>
    <property type="molecule type" value="Genomic_DNA"/>
</dbReference>
<evidence type="ECO:0000313" key="2">
    <source>
        <dbReference type="EMBL" id="UUP13990.1"/>
    </source>
</evidence>
<organism evidence="2 3">
    <name type="scientific">Aeromicrobium wangtongii</name>
    <dbReference type="NCBI Taxonomy" id="2969247"/>
    <lineage>
        <taxon>Bacteria</taxon>
        <taxon>Bacillati</taxon>
        <taxon>Actinomycetota</taxon>
        <taxon>Actinomycetes</taxon>
        <taxon>Propionibacteriales</taxon>
        <taxon>Nocardioidaceae</taxon>
        <taxon>Aeromicrobium</taxon>
    </lineage>
</organism>
<dbReference type="NCBIfam" id="TIGR03815">
    <property type="entry name" value="CpaE_hom_Actino"/>
    <property type="match status" value="1"/>
</dbReference>
<reference evidence="2 3" key="1">
    <citation type="submission" date="2022-08" db="EMBL/GenBank/DDBJ databases">
        <title>novel species in genus Aeromicrobium.</title>
        <authorList>
            <person name="Ye L."/>
        </authorList>
    </citation>
    <scope>NUCLEOTIDE SEQUENCE [LARGE SCALE GENOMIC DNA]</scope>
    <source>
        <strain evidence="3">zg-Y1379</strain>
    </source>
</reference>